<name>A0A9W4XSP4_9PLEO</name>
<dbReference type="OrthoDB" id="6431331at2759"/>
<keyword evidence="8" id="KW-1185">Reference proteome</keyword>
<dbReference type="InterPro" id="IPR010497">
    <property type="entry name" value="Epoxide_hydro_N"/>
</dbReference>
<gene>
    <name evidence="7" type="ORF">PDIGIT_LOCUS12381</name>
</gene>
<sequence>MLFSSPVRSVPLLSLLIANVQSASTNDSSNQPQPYTVDVDPAFIEKTRQKVANFRPTIEISGPDWYDGPPLKDLTEIAEYWTDSYNWSTVQSKLNSEGSQYMVTLPPPGGKYDLPLDVYFRHHRSNRTDAIPLLMVHGWPSTSMEWEKVTPDLVNPANASQPAFHVVAPDLPGFGFSPAAKKAGLGPAEHATLLITLMETLGYSEFGLYSTDLGVPIAQDMVVSYEPKILNHISDMLLQFPNDTDTARYAAGQTTPEETTYLISALDFFTNHTAYSALDSSLPLSLSYALNDSPLGFFAWMYQLFFTVNDNSFAHTPSEIITQALLLYIPGVYGNLRSYKELYNVQYFAAREKVSVPVSVLQYGGTDGYPQLANFNLAPRDWVERNANVTYFSRHERGGHFPAVTVPDLVVDDIRASFVALGY</sequence>
<evidence type="ECO:0000313" key="7">
    <source>
        <dbReference type="EMBL" id="CAI6339230.1"/>
    </source>
</evidence>
<protein>
    <recommendedName>
        <fullName evidence="6">Epoxide hydrolase N-terminal domain-containing protein</fullName>
    </recommendedName>
</protein>
<dbReference type="Pfam" id="PF06441">
    <property type="entry name" value="EHN"/>
    <property type="match status" value="1"/>
</dbReference>
<dbReference type="InterPro" id="IPR000639">
    <property type="entry name" value="Epox_hydrolase-like"/>
</dbReference>
<proteinExistence type="inferred from homology"/>
<feature type="chain" id="PRO_5040727079" description="Epoxide hydrolase N-terminal domain-containing protein" evidence="5">
    <location>
        <begin position="23"/>
        <end position="423"/>
    </location>
</feature>
<dbReference type="InterPro" id="IPR029058">
    <property type="entry name" value="AB_hydrolase_fold"/>
</dbReference>
<dbReference type="PANTHER" id="PTHR21661:SF35">
    <property type="entry name" value="EPOXIDE HYDROLASE"/>
    <property type="match status" value="1"/>
</dbReference>
<dbReference type="Proteomes" id="UP001152607">
    <property type="component" value="Unassembled WGS sequence"/>
</dbReference>
<keyword evidence="2" id="KW-0058">Aromatic hydrocarbons catabolism</keyword>
<feature type="active site" description="Nucleophile" evidence="4">
    <location>
        <position position="212"/>
    </location>
</feature>
<feature type="active site" description="Proton acceptor" evidence="4">
    <location>
        <position position="400"/>
    </location>
</feature>
<dbReference type="PANTHER" id="PTHR21661">
    <property type="entry name" value="EPOXIDE HYDROLASE 1-RELATED"/>
    <property type="match status" value="1"/>
</dbReference>
<accession>A0A9W4XSP4</accession>
<evidence type="ECO:0000256" key="2">
    <source>
        <dbReference type="ARBA" id="ARBA00022797"/>
    </source>
</evidence>
<evidence type="ECO:0000256" key="5">
    <source>
        <dbReference type="SAM" id="SignalP"/>
    </source>
</evidence>
<dbReference type="GO" id="GO:0004301">
    <property type="term" value="F:epoxide hydrolase activity"/>
    <property type="evidence" value="ECO:0007669"/>
    <property type="project" value="TreeGrafter"/>
</dbReference>
<dbReference type="EMBL" id="CAOQHR010000009">
    <property type="protein sequence ID" value="CAI6339230.1"/>
    <property type="molecule type" value="Genomic_DNA"/>
</dbReference>
<dbReference type="SUPFAM" id="SSF53474">
    <property type="entry name" value="alpha/beta-Hydrolases"/>
    <property type="match status" value="1"/>
</dbReference>
<feature type="domain" description="Epoxide hydrolase N-terminal" evidence="6">
    <location>
        <begin position="32"/>
        <end position="146"/>
    </location>
</feature>
<dbReference type="PIRSF" id="PIRSF001112">
    <property type="entry name" value="Epoxide_hydrolase"/>
    <property type="match status" value="1"/>
</dbReference>
<keyword evidence="3" id="KW-0378">Hydrolase</keyword>
<feature type="active site" description="Proton donor" evidence="4">
    <location>
        <position position="339"/>
    </location>
</feature>
<dbReference type="AlphaFoldDB" id="A0A9W4XSP4"/>
<evidence type="ECO:0000259" key="6">
    <source>
        <dbReference type="Pfam" id="PF06441"/>
    </source>
</evidence>
<evidence type="ECO:0000256" key="4">
    <source>
        <dbReference type="PIRSR" id="PIRSR001112-1"/>
    </source>
</evidence>
<keyword evidence="5" id="KW-0732">Signal</keyword>
<organism evidence="7 8">
    <name type="scientific">Periconia digitata</name>
    <dbReference type="NCBI Taxonomy" id="1303443"/>
    <lineage>
        <taxon>Eukaryota</taxon>
        <taxon>Fungi</taxon>
        <taxon>Dikarya</taxon>
        <taxon>Ascomycota</taxon>
        <taxon>Pezizomycotina</taxon>
        <taxon>Dothideomycetes</taxon>
        <taxon>Pleosporomycetidae</taxon>
        <taxon>Pleosporales</taxon>
        <taxon>Massarineae</taxon>
        <taxon>Periconiaceae</taxon>
        <taxon>Periconia</taxon>
    </lineage>
</organism>
<evidence type="ECO:0000313" key="8">
    <source>
        <dbReference type="Proteomes" id="UP001152607"/>
    </source>
</evidence>
<comment type="similarity">
    <text evidence="1">Belongs to the peptidase S33 family.</text>
</comment>
<dbReference type="PRINTS" id="PR00412">
    <property type="entry name" value="EPOXHYDRLASE"/>
</dbReference>
<evidence type="ECO:0000256" key="1">
    <source>
        <dbReference type="ARBA" id="ARBA00010088"/>
    </source>
</evidence>
<comment type="caution">
    <text evidence="7">The sequence shown here is derived from an EMBL/GenBank/DDBJ whole genome shotgun (WGS) entry which is preliminary data.</text>
</comment>
<feature type="signal peptide" evidence="5">
    <location>
        <begin position="1"/>
        <end position="22"/>
    </location>
</feature>
<evidence type="ECO:0000256" key="3">
    <source>
        <dbReference type="ARBA" id="ARBA00022801"/>
    </source>
</evidence>
<dbReference type="InterPro" id="IPR016292">
    <property type="entry name" value="Epoxide_hydrolase"/>
</dbReference>
<dbReference type="Gene3D" id="3.40.50.1820">
    <property type="entry name" value="alpha/beta hydrolase"/>
    <property type="match status" value="1"/>
</dbReference>
<dbReference type="GO" id="GO:0097176">
    <property type="term" value="P:epoxide metabolic process"/>
    <property type="evidence" value="ECO:0007669"/>
    <property type="project" value="TreeGrafter"/>
</dbReference>
<reference evidence="7" key="1">
    <citation type="submission" date="2023-01" db="EMBL/GenBank/DDBJ databases">
        <authorList>
            <person name="Van Ghelder C."/>
            <person name="Rancurel C."/>
        </authorList>
    </citation>
    <scope>NUCLEOTIDE SEQUENCE</scope>
    <source>
        <strain evidence="7">CNCM I-4278</strain>
    </source>
</reference>